<evidence type="ECO:0008006" key="3">
    <source>
        <dbReference type="Google" id="ProtNLM"/>
    </source>
</evidence>
<dbReference type="Proteomes" id="UP000470246">
    <property type="component" value="Unassembled WGS sequence"/>
</dbReference>
<comment type="caution">
    <text evidence="1">The sequence shown here is derived from an EMBL/GenBank/DDBJ whole genome shotgun (WGS) entry which is preliminary data.</text>
</comment>
<proteinExistence type="predicted"/>
<dbReference type="Gene3D" id="3.30.565.10">
    <property type="entry name" value="Histidine kinase-like ATPase, C-terminal domain"/>
    <property type="match status" value="1"/>
</dbReference>
<name>A0A7K3W8M9_9ACTN</name>
<dbReference type="AlphaFoldDB" id="A0A7K3W8M9"/>
<keyword evidence="2" id="KW-1185">Reference proteome</keyword>
<organism evidence="1 2">
    <name type="scientific">Geodermatophilus sabuli</name>
    <dbReference type="NCBI Taxonomy" id="1564158"/>
    <lineage>
        <taxon>Bacteria</taxon>
        <taxon>Bacillati</taxon>
        <taxon>Actinomycetota</taxon>
        <taxon>Actinomycetes</taxon>
        <taxon>Geodermatophilales</taxon>
        <taxon>Geodermatophilaceae</taxon>
        <taxon>Geodermatophilus</taxon>
    </lineage>
</organism>
<evidence type="ECO:0000313" key="2">
    <source>
        <dbReference type="Proteomes" id="UP000470246"/>
    </source>
</evidence>
<reference evidence="1 2" key="1">
    <citation type="submission" date="2020-02" db="EMBL/GenBank/DDBJ databases">
        <title>Geodermatophilus sabuli CPCC 205279 I12A-02694.</title>
        <authorList>
            <person name="Jiang Z."/>
        </authorList>
    </citation>
    <scope>NUCLEOTIDE SEQUENCE [LARGE SCALE GENOMIC DNA]</scope>
    <source>
        <strain evidence="1 2">I12A-02694</strain>
    </source>
</reference>
<dbReference type="SUPFAM" id="SSF55874">
    <property type="entry name" value="ATPase domain of HSP90 chaperone/DNA topoisomerase II/histidine kinase"/>
    <property type="match status" value="1"/>
</dbReference>
<accession>A0A7K3W8M9</accession>
<dbReference type="EMBL" id="JAAGWF010000027">
    <property type="protein sequence ID" value="NEK60227.1"/>
    <property type="molecule type" value="Genomic_DNA"/>
</dbReference>
<gene>
    <name evidence="1" type="ORF">GCU56_20425</name>
</gene>
<evidence type="ECO:0000313" key="1">
    <source>
        <dbReference type="EMBL" id="NEK60227.1"/>
    </source>
</evidence>
<sequence>MTAEDPDRYDVGLGSYRSVLFGILRVIGTEALAWTTLGMIKGHTAPRRLLICAGMNTAAIARLARKLRARPELLDDAGWIQRESLLAFCRYLVYPAITTRRSYWRRPASDAPFFIQTWTPIALYGAGLGARGALVAGSVYGPLAHLAAAALNGERQDSPVEVRRSVLGYSVGTVVAGVFTANMASTLKAARTDELAEQVARHERQRAVAEKELAEVAFGRWKDSLADLAEAVVRQLEPADAVQLLREIDAELTPDIDTAVTARGTVEEVIDRAERDHAVQVTRDVLGPDQVSLPSLQAIHLVIHTALGNVRRHSGVAAARVAYRAWPDGFTVVVEDAGRGPGEPLDIFDPHHALGHADAYLRGLGGGLSLEPRPGGGTILTATWTGR</sequence>
<dbReference type="InterPro" id="IPR036890">
    <property type="entry name" value="HATPase_C_sf"/>
</dbReference>
<dbReference type="RefSeq" id="WP_163483744.1">
    <property type="nucleotide sequence ID" value="NZ_JAAGWF010000027.1"/>
</dbReference>
<protein>
    <recommendedName>
        <fullName evidence="3">Signal transduction histidine kinase</fullName>
    </recommendedName>
</protein>